<dbReference type="EMBL" id="CP053452">
    <property type="protein sequence ID" value="QJW95073.1"/>
    <property type="molecule type" value="Genomic_DNA"/>
</dbReference>
<protein>
    <submittedName>
        <fullName evidence="1">Uncharacterized protein</fullName>
    </submittedName>
</protein>
<evidence type="ECO:0000313" key="2">
    <source>
        <dbReference type="Proteomes" id="UP000503447"/>
    </source>
</evidence>
<dbReference type="KEGG" id="ftj:FTUN_2599"/>
<gene>
    <name evidence="1" type="ORF">FTUN_2599</name>
</gene>
<dbReference type="Proteomes" id="UP000503447">
    <property type="component" value="Chromosome"/>
</dbReference>
<organism evidence="1 2">
    <name type="scientific">Frigoriglobus tundricola</name>
    <dbReference type="NCBI Taxonomy" id="2774151"/>
    <lineage>
        <taxon>Bacteria</taxon>
        <taxon>Pseudomonadati</taxon>
        <taxon>Planctomycetota</taxon>
        <taxon>Planctomycetia</taxon>
        <taxon>Gemmatales</taxon>
        <taxon>Gemmataceae</taxon>
        <taxon>Frigoriglobus</taxon>
    </lineage>
</organism>
<reference evidence="2" key="1">
    <citation type="submission" date="2020-05" db="EMBL/GenBank/DDBJ databases">
        <title>Frigoriglobus tundricola gen. nov., sp. nov., a psychrotolerant cellulolytic planctomycete of the family Gemmataceae with two divergent copies of 16S rRNA gene.</title>
        <authorList>
            <person name="Kulichevskaya I.S."/>
            <person name="Ivanova A.A."/>
            <person name="Naumoff D.G."/>
            <person name="Beletsky A.V."/>
            <person name="Rijpstra W.I.C."/>
            <person name="Sinninghe Damste J.S."/>
            <person name="Mardanov A.V."/>
            <person name="Ravin N.V."/>
            <person name="Dedysh S.N."/>
        </authorList>
    </citation>
    <scope>NUCLEOTIDE SEQUENCE [LARGE SCALE GENOMIC DNA]</scope>
    <source>
        <strain evidence="2">PL17</strain>
    </source>
</reference>
<proteinExistence type="predicted"/>
<dbReference type="AlphaFoldDB" id="A0A6M5YP73"/>
<evidence type="ECO:0000313" key="1">
    <source>
        <dbReference type="EMBL" id="QJW95073.1"/>
    </source>
</evidence>
<sequence>MNMGEAVPTRWWLVKVGQFRTRDSPASDATPCSSAARAVIGAGAGEICRSRGMCRWGGARVSDRGH</sequence>
<name>A0A6M5YP73_9BACT</name>
<accession>A0A6M5YP73</accession>
<keyword evidence="2" id="KW-1185">Reference proteome</keyword>